<dbReference type="InterPro" id="IPR036259">
    <property type="entry name" value="MFS_trans_sf"/>
</dbReference>
<dbReference type="EMBL" id="JALBUU010000122">
    <property type="protein sequence ID" value="MCI0756294.1"/>
    <property type="molecule type" value="Genomic_DNA"/>
</dbReference>
<keyword evidence="7" id="KW-1185">Reference proteome</keyword>
<reference evidence="6 7" key="1">
    <citation type="submission" date="2022-03" db="EMBL/GenBank/DDBJ databases">
        <title>Complete genome analysis of Roseomonas KG 17.1 : a prolific producer of plant growth promoters.</title>
        <authorList>
            <person name="Saadouli I."/>
            <person name="Najjari A."/>
            <person name="Mosbah A."/>
            <person name="Ouzari H.I."/>
        </authorList>
    </citation>
    <scope>NUCLEOTIDE SEQUENCE [LARGE SCALE GENOMIC DNA]</scope>
    <source>
        <strain evidence="6 7">KG17-1</strain>
    </source>
</reference>
<evidence type="ECO:0000256" key="4">
    <source>
        <dbReference type="SAM" id="Phobius"/>
    </source>
</evidence>
<sequence length="490" mass="50778">MRSWRGRLLVLDVPASDPAWDRPAIWTGTGATLTGIPFSRGVTWAGRFPDIVAMIIGGVVALKIAGSPLPEDHGTDETAPHRKIRCSLVIVSTSRPLMNNRHDSPIDTHQIPPDAGSPGRWPLLCWFISSATLSVPQAAGPVAFSLLALNLTGNAGHGAAIILAMTLAQVAGAIPITRLGSNMPSTRFLRLLIVVRTLALASIALFAAFDVPFVWLVPLAMVAGSVNGAAFGYLRSVLNRLTPASRLPRALGISATLNEVTFVIAPVVASGLGTISPIVAVLALAILGAVPALLVPQTHPAHAEALPNAKGRVLNPSILLWLVCAAAGGAIVASVEIGAVALALRFGYEPALAIMFTVPLCLASVAGGVWVSVRNRMATRKAVLAYLSIMSLGSLLAAFEVSVAMTVLGAVLIGSVLAPLGTYYSLVLDKLAAPRRRAEVFALLRTANAVGVIVASAALTMFSLSLALDVVAGLMVVVTTVAGFASWSRA</sequence>
<evidence type="ECO:0000256" key="1">
    <source>
        <dbReference type="ARBA" id="ARBA00022692"/>
    </source>
</evidence>
<name>A0ABS9WCD8_9PROT</name>
<feature type="transmembrane region" description="Helical" evidence="4">
    <location>
        <begin position="188"/>
        <end position="209"/>
    </location>
</feature>
<feature type="transmembrane region" description="Helical" evidence="4">
    <location>
        <begin position="318"/>
        <end position="344"/>
    </location>
</feature>
<feature type="transmembrane region" description="Helical" evidence="4">
    <location>
        <begin position="275"/>
        <end position="297"/>
    </location>
</feature>
<dbReference type="InterPro" id="IPR020846">
    <property type="entry name" value="MFS_dom"/>
</dbReference>
<dbReference type="RefSeq" id="WP_241793866.1">
    <property type="nucleotide sequence ID" value="NZ_JALBUU010000122.1"/>
</dbReference>
<organism evidence="6 7">
    <name type="scientific">Teichococcus vastitatis</name>
    <dbReference type="NCBI Taxonomy" id="2307076"/>
    <lineage>
        <taxon>Bacteria</taxon>
        <taxon>Pseudomonadati</taxon>
        <taxon>Pseudomonadota</taxon>
        <taxon>Alphaproteobacteria</taxon>
        <taxon>Acetobacterales</taxon>
        <taxon>Roseomonadaceae</taxon>
        <taxon>Roseomonas</taxon>
    </lineage>
</organism>
<dbReference type="Pfam" id="PF07690">
    <property type="entry name" value="MFS_1"/>
    <property type="match status" value="1"/>
</dbReference>
<feature type="transmembrane region" description="Helical" evidence="4">
    <location>
        <begin position="470"/>
        <end position="487"/>
    </location>
</feature>
<evidence type="ECO:0000259" key="5">
    <source>
        <dbReference type="PROSITE" id="PS50850"/>
    </source>
</evidence>
<protein>
    <submittedName>
        <fullName evidence="6">MFS transporter</fullName>
    </submittedName>
</protein>
<feature type="transmembrane region" description="Helical" evidence="4">
    <location>
        <begin position="155"/>
        <end position="176"/>
    </location>
</feature>
<feature type="transmembrane region" description="Helical" evidence="4">
    <location>
        <begin position="407"/>
        <end position="428"/>
    </location>
</feature>
<dbReference type="SUPFAM" id="SSF103473">
    <property type="entry name" value="MFS general substrate transporter"/>
    <property type="match status" value="1"/>
</dbReference>
<dbReference type="PROSITE" id="PS50850">
    <property type="entry name" value="MFS"/>
    <property type="match status" value="1"/>
</dbReference>
<evidence type="ECO:0000256" key="3">
    <source>
        <dbReference type="ARBA" id="ARBA00023136"/>
    </source>
</evidence>
<keyword evidence="2 4" id="KW-1133">Transmembrane helix</keyword>
<dbReference type="Proteomes" id="UP001201985">
    <property type="component" value="Unassembled WGS sequence"/>
</dbReference>
<gene>
    <name evidence="6" type="ORF">MON41_21845</name>
</gene>
<keyword evidence="3 4" id="KW-0472">Membrane</keyword>
<evidence type="ECO:0000256" key="2">
    <source>
        <dbReference type="ARBA" id="ARBA00022989"/>
    </source>
</evidence>
<keyword evidence="1 4" id="KW-0812">Transmembrane</keyword>
<feature type="transmembrane region" description="Helical" evidence="4">
    <location>
        <begin position="440"/>
        <end position="464"/>
    </location>
</feature>
<feature type="transmembrane region" description="Helical" evidence="4">
    <location>
        <begin position="350"/>
        <end position="371"/>
    </location>
</feature>
<dbReference type="Gene3D" id="1.20.1250.20">
    <property type="entry name" value="MFS general substrate transporter like domains"/>
    <property type="match status" value="1"/>
</dbReference>
<evidence type="ECO:0000313" key="7">
    <source>
        <dbReference type="Proteomes" id="UP001201985"/>
    </source>
</evidence>
<feature type="transmembrane region" description="Helical" evidence="4">
    <location>
        <begin position="215"/>
        <end position="238"/>
    </location>
</feature>
<feature type="transmembrane region" description="Helical" evidence="4">
    <location>
        <begin position="383"/>
        <end position="401"/>
    </location>
</feature>
<comment type="caution">
    <text evidence="6">The sequence shown here is derived from an EMBL/GenBank/DDBJ whole genome shotgun (WGS) entry which is preliminary data.</text>
</comment>
<proteinExistence type="predicted"/>
<evidence type="ECO:0000313" key="6">
    <source>
        <dbReference type="EMBL" id="MCI0756294.1"/>
    </source>
</evidence>
<accession>A0ABS9WCD8</accession>
<dbReference type="InterPro" id="IPR011701">
    <property type="entry name" value="MFS"/>
</dbReference>
<feature type="transmembrane region" description="Helical" evidence="4">
    <location>
        <begin position="250"/>
        <end position="269"/>
    </location>
</feature>
<feature type="domain" description="Major facilitator superfamily (MFS) profile" evidence="5">
    <location>
        <begin position="313"/>
        <end position="490"/>
    </location>
</feature>